<dbReference type="Gene3D" id="2.30.110.10">
    <property type="entry name" value="Electron Transport, Fmn-binding Protein, Chain A"/>
    <property type="match status" value="1"/>
</dbReference>
<reference evidence="4 5" key="1">
    <citation type="submission" date="2016-10" db="EMBL/GenBank/DDBJ databases">
        <authorList>
            <person name="Varghese N."/>
            <person name="Submissions S."/>
        </authorList>
    </citation>
    <scope>NUCLEOTIDE SEQUENCE [LARGE SCALE GENOMIC DNA]</scope>
    <source>
        <strain evidence="4 5">DSM 18839</strain>
    </source>
</reference>
<dbReference type="GO" id="GO:0005737">
    <property type="term" value="C:cytoplasm"/>
    <property type="evidence" value="ECO:0007669"/>
    <property type="project" value="UniProtKB-ARBA"/>
</dbReference>
<evidence type="ECO:0000259" key="3">
    <source>
        <dbReference type="Pfam" id="PF13883"/>
    </source>
</evidence>
<feature type="region of interest" description="Disordered" evidence="1">
    <location>
        <begin position="1"/>
        <end position="21"/>
    </location>
</feature>
<keyword evidence="5" id="KW-1185">Reference proteome</keyword>
<feature type="domain" description="DUF2470" evidence="2">
    <location>
        <begin position="177"/>
        <end position="246"/>
    </location>
</feature>
<evidence type="ECO:0000259" key="2">
    <source>
        <dbReference type="Pfam" id="PF10615"/>
    </source>
</evidence>
<dbReference type="InterPro" id="IPR012349">
    <property type="entry name" value="Split_barrel_FMN-bd"/>
</dbReference>
<gene>
    <name evidence="4" type="ORF">SAMN05660686_02756</name>
</gene>
<feature type="domain" description="CREG-like beta-barrel" evidence="3">
    <location>
        <begin position="19"/>
        <end position="161"/>
    </location>
</feature>
<proteinExistence type="predicted"/>
<dbReference type="SUPFAM" id="SSF50475">
    <property type="entry name" value="FMN-binding split barrel"/>
    <property type="match status" value="1"/>
</dbReference>
<accession>A0A8G2BIL5</accession>
<dbReference type="PANTHER" id="PTHR13343:SF17">
    <property type="entry name" value="CELLULAR REPRESSOR OF E1A-STIMULATED GENES, ISOFORM A"/>
    <property type="match status" value="1"/>
</dbReference>
<comment type="caution">
    <text evidence="4">The sequence shown here is derived from an EMBL/GenBank/DDBJ whole genome shotgun (WGS) entry which is preliminary data.</text>
</comment>
<dbReference type="Pfam" id="PF10615">
    <property type="entry name" value="DUF2470"/>
    <property type="match status" value="1"/>
</dbReference>
<evidence type="ECO:0000313" key="4">
    <source>
        <dbReference type="EMBL" id="SDF92807.1"/>
    </source>
</evidence>
<dbReference type="AlphaFoldDB" id="A0A8G2BIL5"/>
<evidence type="ECO:0000313" key="5">
    <source>
        <dbReference type="Proteomes" id="UP000198615"/>
    </source>
</evidence>
<protein>
    <recommendedName>
        <fullName evidence="6">DUF2470 domain-containing protein</fullName>
    </recommendedName>
</protein>
<evidence type="ECO:0008006" key="6">
    <source>
        <dbReference type="Google" id="ProtNLM"/>
    </source>
</evidence>
<evidence type="ECO:0000256" key="1">
    <source>
        <dbReference type="SAM" id="MobiDB-lite"/>
    </source>
</evidence>
<organism evidence="4 5">
    <name type="scientific">Thalassobaculum litoreum DSM 18839</name>
    <dbReference type="NCBI Taxonomy" id="1123362"/>
    <lineage>
        <taxon>Bacteria</taxon>
        <taxon>Pseudomonadati</taxon>
        <taxon>Pseudomonadota</taxon>
        <taxon>Alphaproteobacteria</taxon>
        <taxon>Rhodospirillales</taxon>
        <taxon>Thalassobaculaceae</taxon>
        <taxon>Thalassobaculum</taxon>
    </lineage>
</organism>
<dbReference type="InterPro" id="IPR037119">
    <property type="entry name" value="Haem_oxidase_HugZ-like_sf"/>
</dbReference>
<dbReference type="InterPro" id="IPR019595">
    <property type="entry name" value="DUF2470"/>
</dbReference>
<dbReference type="Pfam" id="PF13883">
    <property type="entry name" value="CREG_beta-barrel"/>
    <property type="match status" value="1"/>
</dbReference>
<dbReference type="Proteomes" id="UP000198615">
    <property type="component" value="Unassembled WGS sequence"/>
</dbReference>
<dbReference type="Gene3D" id="3.20.180.10">
    <property type="entry name" value="PNP-oxidase-like"/>
    <property type="match status" value="1"/>
</dbReference>
<dbReference type="EMBL" id="FNBW01000008">
    <property type="protein sequence ID" value="SDF92807.1"/>
    <property type="molecule type" value="Genomic_DNA"/>
</dbReference>
<dbReference type="PANTHER" id="PTHR13343">
    <property type="entry name" value="CREG1 PROTEIN"/>
    <property type="match status" value="1"/>
</dbReference>
<dbReference type="InterPro" id="IPR055343">
    <property type="entry name" value="CREG_beta-barrel"/>
</dbReference>
<name>A0A8G2BIL5_9PROT</name>
<sequence length="258" mass="27680">MYSMGMTDPDAKSSTPSPARSVRDLLRSCDRAVLATVQRAESEAPTGWPYASLVMMAVDQDASPLLLISTLADHTRNLLADPRASLLVDGTAGLDEPLTGARATVMGRLEKTDDPRHRARYLARHPSADMYAGFGDFAVWRMSVERAHIVAGFGRIHWVDGGEVLGEAHPTLAEREADVVGHMNDDHADAVALYAKVLLGLEGEGWAMTGVDAEGADLRRAGRVARLPFDTPVADADGARVELVRLVKRARAAAASES</sequence>